<dbReference type="Proteomes" id="UP000639274">
    <property type="component" value="Chromosome"/>
</dbReference>
<dbReference type="SUPFAM" id="SSF50249">
    <property type="entry name" value="Nucleic acid-binding proteins"/>
    <property type="match status" value="1"/>
</dbReference>
<organism evidence="3 4">
    <name type="scientific">Agrilutibacter solisilvae</name>
    <dbReference type="NCBI Taxonomy" id="2763317"/>
    <lineage>
        <taxon>Bacteria</taxon>
        <taxon>Pseudomonadati</taxon>
        <taxon>Pseudomonadota</taxon>
        <taxon>Gammaproteobacteria</taxon>
        <taxon>Lysobacterales</taxon>
        <taxon>Lysobacteraceae</taxon>
        <taxon>Agrilutibacter</taxon>
    </lineage>
</organism>
<dbReference type="GO" id="GO:0003676">
    <property type="term" value="F:nucleic acid binding"/>
    <property type="evidence" value="ECO:0007669"/>
    <property type="project" value="InterPro"/>
</dbReference>
<dbReference type="InterPro" id="IPR011129">
    <property type="entry name" value="CSD"/>
</dbReference>
<dbReference type="RefSeq" id="WP_207526698.1">
    <property type="nucleotide sequence ID" value="NZ_CP071518.1"/>
</dbReference>
<evidence type="ECO:0000259" key="2">
    <source>
        <dbReference type="PROSITE" id="PS51857"/>
    </source>
</evidence>
<dbReference type="AlphaFoldDB" id="A0A974XZ75"/>
<sequence>MGEQLGKVAQWHDDKGYGFIAALDAEPGPRAFFHIRDYEQAGRRPETGEIVRFTARRDGDGRLRASGVRRAARPVRTSRPVANRPARAGPRPSCPVHWCWFMPA</sequence>
<evidence type="ECO:0000256" key="1">
    <source>
        <dbReference type="SAM" id="MobiDB-lite"/>
    </source>
</evidence>
<dbReference type="Gene3D" id="2.40.50.140">
    <property type="entry name" value="Nucleic acid-binding proteins"/>
    <property type="match status" value="1"/>
</dbReference>
<feature type="region of interest" description="Disordered" evidence="1">
    <location>
        <begin position="65"/>
        <end position="91"/>
    </location>
</feature>
<keyword evidence="4" id="KW-1185">Reference proteome</keyword>
<proteinExistence type="predicted"/>
<dbReference type="KEGG" id="lsf:I8J32_000070"/>
<dbReference type="Pfam" id="PF00313">
    <property type="entry name" value="CSD"/>
    <property type="match status" value="1"/>
</dbReference>
<evidence type="ECO:0000313" key="4">
    <source>
        <dbReference type="Proteomes" id="UP000639274"/>
    </source>
</evidence>
<accession>A0A974XZ75</accession>
<reference evidence="3 4" key="1">
    <citation type="submission" date="2021-03" db="EMBL/GenBank/DDBJ databases">
        <title>Lysobacter sp. nov. isolated from soil of gangwondo yeongwol, south Korea.</title>
        <authorList>
            <person name="Kim K.R."/>
            <person name="Kim K.H."/>
            <person name="Jeon C.O."/>
        </authorList>
    </citation>
    <scope>NUCLEOTIDE SEQUENCE [LARGE SCALE GENOMIC DNA]</scope>
    <source>
        <strain evidence="3 4">R19</strain>
    </source>
</reference>
<dbReference type="PROSITE" id="PS51857">
    <property type="entry name" value="CSD_2"/>
    <property type="match status" value="1"/>
</dbReference>
<evidence type="ECO:0000313" key="3">
    <source>
        <dbReference type="EMBL" id="QSX78404.1"/>
    </source>
</evidence>
<dbReference type="EMBL" id="CP071518">
    <property type="protein sequence ID" value="QSX78404.1"/>
    <property type="molecule type" value="Genomic_DNA"/>
</dbReference>
<dbReference type="SMART" id="SM00357">
    <property type="entry name" value="CSP"/>
    <property type="match status" value="1"/>
</dbReference>
<gene>
    <name evidence="3" type="ORF">I8J32_000070</name>
</gene>
<dbReference type="GO" id="GO:0005829">
    <property type="term" value="C:cytosol"/>
    <property type="evidence" value="ECO:0007669"/>
    <property type="project" value="UniProtKB-ARBA"/>
</dbReference>
<protein>
    <submittedName>
        <fullName evidence="3">Cold shock domain-containing protein</fullName>
    </submittedName>
</protein>
<dbReference type="InterPro" id="IPR002059">
    <property type="entry name" value="CSP_DNA-bd"/>
</dbReference>
<name>A0A974XZ75_9GAMM</name>
<dbReference type="InterPro" id="IPR012340">
    <property type="entry name" value="NA-bd_OB-fold"/>
</dbReference>
<feature type="domain" description="CSD" evidence="2">
    <location>
        <begin position="3"/>
        <end position="70"/>
    </location>
</feature>